<dbReference type="Gene3D" id="3.40.50.2300">
    <property type="match status" value="1"/>
</dbReference>
<feature type="domain" description="Response regulatory" evidence="4">
    <location>
        <begin position="5"/>
        <end position="120"/>
    </location>
</feature>
<keyword evidence="1 3" id="KW-0597">Phosphoprotein</keyword>
<protein>
    <submittedName>
        <fullName evidence="5">Response regulator</fullName>
    </submittedName>
</protein>
<dbReference type="GO" id="GO:0000160">
    <property type="term" value="P:phosphorelay signal transduction system"/>
    <property type="evidence" value="ECO:0007669"/>
    <property type="project" value="UniProtKB-KW"/>
</dbReference>
<accession>A0A7D4PXA5</accession>
<name>A0A7D4PXA5_9SPHI</name>
<dbReference type="SUPFAM" id="SSF52172">
    <property type="entry name" value="CheY-like"/>
    <property type="match status" value="1"/>
</dbReference>
<proteinExistence type="predicted"/>
<sequence length="127" mass="13947">MPKLNIYIVEDEPLISRILKQTVMRLGHSVCGSATSYHDAIDGLRQADADLIITDIMLEGDKTGVDLAHYINAHLKIPFIFQSSVIDEVIIDAALKTGPLMFVPKPLDRYALSDAISATYAKAVVYS</sequence>
<dbReference type="InterPro" id="IPR050595">
    <property type="entry name" value="Bact_response_regulator"/>
</dbReference>
<dbReference type="PANTHER" id="PTHR44591">
    <property type="entry name" value="STRESS RESPONSE REGULATOR PROTEIN 1"/>
    <property type="match status" value="1"/>
</dbReference>
<dbReference type="AlphaFoldDB" id="A0A7D4PXA5"/>
<dbReference type="KEGG" id="mmab:HQ865_22025"/>
<organism evidence="5 6">
    <name type="scientific">Mucilaginibacter mali</name>
    <dbReference type="NCBI Taxonomy" id="2740462"/>
    <lineage>
        <taxon>Bacteria</taxon>
        <taxon>Pseudomonadati</taxon>
        <taxon>Bacteroidota</taxon>
        <taxon>Sphingobacteriia</taxon>
        <taxon>Sphingobacteriales</taxon>
        <taxon>Sphingobacteriaceae</taxon>
        <taxon>Mucilaginibacter</taxon>
    </lineage>
</organism>
<feature type="modified residue" description="4-aspartylphosphate" evidence="3">
    <location>
        <position position="55"/>
    </location>
</feature>
<reference evidence="5 6" key="1">
    <citation type="submission" date="2020-05" db="EMBL/GenBank/DDBJ databases">
        <title>Mucilaginibacter mali sp. nov.</title>
        <authorList>
            <person name="Kim H.S."/>
            <person name="Lee K.C."/>
            <person name="Suh M.K."/>
            <person name="Kim J.-S."/>
            <person name="Han K.-I."/>
            <person name="Eom M.K."/>
            <person name="Shin Y.K."/>
            <person name="Lee J.-S."/>
        </authorList>
    </citation>
    <scope>NUCLEOTIDE SEQUENCE [LARGE SCALE GENOMIC DNA]</scope>
    <source>
        <strain evidence="5 6">G2-14</strain>
    </source>
</reference>
<dbReference type="InterPro" id="IPR011006">
    <property type="entry name" value="CheY-like_superfamily"/>
</dbReference>
<evidence type="ECO:0000259" key="4">
    <source>
        <dbReference type="PROSITE" id="PS50110"/>
    </source>
</evidence>
<dbReference type="InterPro" id="IPR001789">
    <property type="entry name" value="Sig_transdc_resp-reg_receiver"/>
</dbReference>
<keyword evidence="2" id="KW-0902">Two-component regulatory system</keyword>
<dbReference type="PROSITE" id="PS50110">
    <property type="entry name" value="RESPONSE_REGULATORY"/>
    <property type="match status" value="1"/>
</dbReference>
<evidence type="ECO:0000256" key="3">
    <source>
        <dbReference type="PROSITE-ProRule" id="PRU00169"/>
    </source>
</evidence>
<keyword evidence="6" id="KW-1185">Reference proteome</keyword>
<dbReference type="SMART" id="SM00448">
    <property type="entry name" value="REC"/>
    <property type="match status" value="1"/>
</dbReference>
<evidence type="ECO:0000313" key="5">
    <source>
        <dbReference type="EMBL" id="QKJ32323.1"/>
    </source>
</evidence>
<dbReference type="Proteomes" id="UP000505355">
    <property type="component" value="Chromosome"/>
</dbReference>
<dbReference type="RefSeq" id="WP_173416973.1">
    <property type="nucleotide sequence ID" value="NZ_CP054139.1"/>
</dbReference>
<dbReference type="Pfam" id="PF00072">
    <property type="entry name" value="Response_reg"/>
    <property type="match status" value="1"/>
</dbReference>
<evidence type="ECO:0000256" key="2">
    <source>
        <dbReference type="ARBA" id="ARBA00023012"/>
    </source>
</evidence>
<evidence type="ECO:0000256" key="1">
    <source>
        <dbReference type="ARBA" id="ARBA00022553"/>
    </source>
</evidence>
<gene>
    <name evidence="5" type="ORF">HQ865_22025</name>
</gene>
<dbReference type="EMBL" id="CP054139">
    <property type="protein sequence ID" value="QKJ32323.1"/>
    <property type="molecule type" value="Genomic_DNA"/>
</dbReference>
<evidence type="ECO:0000313" key="6">
    <source>
        <dbReference type="Proteomes" id="UP000505355"/>
    </source>
</evidence>
<dbReference type="PANTHER" id="PTHR44591:SF14">
    <property type="entry name" value="PROTEIN PILG"/>
    <property type="match status" value="1"/>
</dbReference>